<evidence type="ECO:0000256" key="10">
    <source>
        <dbReference type="ARBA" id="ARBA00022723"/>
    </source>
</evidence>
<evidence type="ECO:0000259" key="17">
    <source>
        <dbReference type="PROSITE" id="PS51975"/>
    </source>
</evidence>
<comment type="similarity">
    <text evidence="5 14 16">Belongs to the RNase HII family.</text>
</comment>
<dbReference type="InterPro" id="IPR024567">
    <property type="entry name" value="RNase_HII/HIII_dom"/>
</dbReference>
<comment type="catalytic activity">
    <reaction evidence="1 14 15 16">
        <text>Endonucleolytic cleavage to 5'-phosphomonoester.</text>
        <dbReference type="EC" id="3.1.26.4"/>
    </reaction>
</comment>
<dbReference type="InterPro" id="IPR012337">
    <property type="entry name" value="RNaseH-like_sf"/>
</dbReference>
<dbReference type="InterPro" id="IPR022898">
    <property type="entry name" value="RNase_HII"/>
</dbReference>
<dbReference type="GO" id="GO:0003723">
    <property type="term" value="F:RNA binding"/>
    <property type="evidence" value="ECO:0007669"/>
    <property type="project" value="UniProtKB-UniRule"/>
</dbReference>
<feature type="binding site" evidence="14 15">
    <location>
        <position position="134"/>
    </location>
    <ligand>
        <name>a divalent metal cation</name>
        <dbReference type="ChEBI" id="CHEBI:60240"/>
    </ligand>
</feature>
<comment type="cofactor">
    <cofactor evidence="2">
        <name>Mg(2+)</name>
        <dbReference type="ChEBI" id="CHEBI:18420"/>
    </cofactor>
</comment>
<evidence type="ECO:0000256" key="7">
    <source>
        <dbReference type="ARBA" id="ARBA00019179"/>
    </source>
</evidence>
<dbReference type="EMBL" id="JABFBC010000001">
    <property type="protein sequence ID" value="NNU79114.1"/>
    <property type="molecule type" value="Genomic_DNA"/>
</dbReference>
<evidence type="ECO:0000256" key="8">
    <source>
        <dbReference type="ARBA" id="ARBA00022490"/>
    </source>
</evidence>
<evidence type="ECO:0000256" key="9">
    <source>
        <dbReference type="ARBA" id="ARBA00022722"/>
    </source>
</evidence>
<comment type="caution">
    <text evidence="18">The sequence shown here is derived from an EMBL/GenBank/DDBJ whole genome shotgun (WGS) entry which is preliminary data.</text>
</comment>
<evidence type="ECO:0000313" key="19">
    <source>
        <dbReference type="Proteomes" id="UP000572377"/>
    </source>
</evidence>
<dbReference type="FunFam" id="3.30.420.10:FF:000006">
    <property type="entry name" value="Ribonuclease HII"/>
    <property type="match status" value="1"/>
</dbReference>
<evidence type="ECO:0000256" key="6">
    <source>
        <dbReference type="ARBA" id="ARBA00012180"/>
    </source>
</evidence>
<keyword evidence="10 14" id="KW-0479">Metal-binding</keyword>
<evidence type="ECO:0000256" key="3">
    <source>
        <dbReference type="ARBA" id="ARBA00004065"/>
    </source>
</evidence>
<dbReference type="Proteomes" id="UP000572377">
    <property type="component" value="Unassembled WGS sequence"/>
</dbReference>
<dbReference type="InterPro" id="IPR036397">
    <property type="entry name" value="RNaseH_sf"/>
</dbReference>
<dbReference type="GO" id="GO:0030145">
    <property type="term" value="F:manganese ion binding"/>
    <property type="evidence" value="ECO:0007669"/>
    <property type="project" value="UniProtKB-UniRule"/>
</dbReference>
<name>A0A849KZH7_9RHOB</name>
<evidence type="ECO:0000256" key="15">
    <source>
        <dbReference type="PROSITE-ProRule" id="PRU01319"/>
    </source>
</evidence>
<proteinExistence type="inferred from homology"/>
<dbReference type="CDD" id="cd07182">
    <property type="entry name" value="RNase_HII_bacteria_HII_like"/>
    <property type="match status" value="1"/>
</dbReference>
<keyword evidence="13 14" id="KW-0464">Manganese</keyword>
<evidence type="ECO:0000256" key="4">
    <source>
        <dbReference type="ARBA" id="ARBA00004496"/>
    </source>
</evidence>
<dbReference type="GO" id="GO:0043137">
    <property type="term" value="P:DNA replication, removal of RNA primer"/>
    <property type="evidence" value="ECO:0007669"/>
    <property type="project" value="TreeGrafter"/>
</dbReference>
<keyword evidence="9 14" id="KW-0540">Nuclease</keyword>
<dbReference type="PANTHER" id="PTHR10954">
    <property type="entry name" value="RIBONUCLEASE H2 SUBUNIT A"/>
    <property type="match status" value="1"/>
</dbReference>
<dbReference type="InterPro" id="IPR001352">
    <property type="entry name" value="RNase_HII/HIII"/>
</dbReference>
<feature type="binding site" evidence="14 15">
    <location>
        <position position="43"/>
    </location>
    <ligand>
        <name>a divalent metal cation</name>
        <dbReference type="ChEBI" id="CHEBI:60240"/>
    </ligand>
</feature>
<keyword evidence="19" id="KW-1185">Reference proteome</keyword>
<evidence type="ECO:0000256" key="2">
    <source>
        <dbReference type="ARBA" id="ARBA00001946"/>
    </source>
</evidence>
<protein>
    <recommendedName>
        <fullName evidence="7 14">Ribonuclease HII</fullName>
        <shortName evidence="14">RNase HII</shortName>
        <ecNumber evidence="6 14">3.1.26.4</ecNumber>
    </recommendedName>
</protein>
<feature type="binding site" evidence="14 15">
    <location>
        <position position="44"/>
    </location>
    <ligand>
        <name>a divalent metal cation</name>
        <dbReference type="ChEBI" id="CHEBI:60240"/>
    </ligand>
</feature>
<dbReference type="GO" id="GO:0004523">
    <property type="term" value="F:RNA-DNA hybrid ribonuclease activity"/>
    <property type="evidence" value="ECO:0007669"/>
    <property type="project" value="UniProtKB-UniRule"/>
</dbReference>
<gene>
    <name evidence="14" type="primary">rnhB</name>
    <name evidence="18" type="ORF">HMH01_01565</name>
</gene>
<sequence>MVGLASHGCRSGRGPGHARLVAVSGPDLSLEKACGAAPVCGIDEVGRGPWAGPVMAAAVILDPARLPDGLNDSKKLTARRREALAEEIAACALVGIGEASVEEIDRLNILQATYLAMSRAVAALPRTPAFALIDGNRIAPGLSCPARAVIGGDARSASIAAASIVAKVARDRLMAQLAQDFPAYGWERNAGYGVRVHAEALKTYGITPHHRRSFKPVHKILCQEN</sequence>
<dbReference type="Gene3D" id="3.30.420.10">
    <property type="entry name" value="Ribonuclease H-like superfamily/Ribonuclease H"/>
    <property type="match status" value="1"/>
</dbReference>
<evidence type="ECO:0000313" key="18">
    <source>
        <dbReference type="EMBL" id="NNU79114.1"/>
    </source>
</evidence>
<dbReference type="AlphaFoldDB" id="A0A849KZH7"/>
<organism evidence="18 19">
    <name type="scientific">Halovulum dunhuangense</name>
    <dbReference type="NCBI Taxonomy" id="1505036"/>
    <lineage>
        <taxon>Bacteria</taxon>
        <taxon>Pseudomonadati</taxon>
        <taxon>Pseudomonadota</taxon>
        <taxon>Alphaproteobacteria</taxon>
        <taxon>Rhodobacterales</taxon>
        <taxon>Paracoccaceae</taxon>
        <taxon>Halovulum</taxon>
    </lineage>
</organism>
<dbReference type="NCBIfam" id="NF000595">
    <property type="entry name" value="PRK00015.1-3"/>
    <property type="match status" value="1"/>
</dbReference>
<dbReference type="Pfam" id="PF01351">
    <property type="entry name" value="RNase_HII"/>
    <property type="match status" value="1"/>
</dbReference>
<keyword evidence="11 14" id="KW-0255">Endonuclease</keyword>
<evidence type="ECO:0000256" key="12">
    <source>
        <dbReference type="ARBA" id="ARBA00022801"/>
    </source>
</evidence>
<evidence type="ECO:0000256" key="5">
    <source>
        <dbReference type="ARBA" id="ARBA00007383"/>
    </source>
</evidence>
<evidence type="ECO:0000256" key="16">
    <source>
        <dbReference type="RuleBase" id="RU003515"/>
    </source>
</evidence>
<evidence type="ECO:0000256" key="13">
    <source>
        <dbReference type="ARBA" id="ARBA00023211"/>
    </source>
</evidence>
<dbReference type="GO" id="GO:0005737">
    <property type="term" value="C:cytoplasm"/>
    <property type="evidence" value="ECO:0007669"/>
    <property type="project" value="UniProtKB-SubCell"/>
</dbReference>
<reference evidence="18 19" key="1">
    <citation type="submission" date="2020-05" db="EMBL/GenBank/DDBJ databases">
        <title>Gimesia benthica sp. nov., a novel planctomycete isolated from a deep-sea water sample of the Northwest Indian Ocean.</title>
        <authorList>
            <person name="Wang J."/>
            <person name="Ruan C."/>
            <person name="Song L."/>
            <person name="Zhu Y."/>
            <person name="Li A."/>
            <person name="Zheng X."/>
            <person name="Wang L."/>
            <person name="Lu Z."/>
            <person name="Huang Y."/>
            <person name="Du W."/>
            <person name="Zhou Y."/>
            <person name="Huang L."/>
            <person name="Dai X."/>
        </authorList>
    </citation>
    <scope>NUCLEOTIDE SEQUENCE [LARGE SCALE GENOMIC DNA]</scope>
    <source>
        <strain evidence="18 19">YYQ-30</strain>
    </source>
</reference>
<comment type="subcellular location">
    <subcellularLocation>
        <location evidence="4 14">Cytoplasm</location>
    </subcellularLocation>
</comment>
<dbReference type="GO" id="GO:0006298">
    <property type="term" value="P:mismatch repair"/>
    <property type="evidence" value="ECO:0007669"/>
    <property type="project" value="TreeGrafter"/>
</dbReference>
<comment type="cofactor">
    <cofactor evidence="14 15">
        <name>Mn(2+)</name>
        <dbReference type="ChEBI" id="CHEBI:29035"/>
    </cofactor>
    <cofactor evidence="14 15">
        <name>Mg(2+)</name>
        <dbReference type="ChEBI" id="CHEBI:18420"/>
    </cofactor>
    <text evidence="14 15">Manganese or magnesium. Binds 1 divalent metal ion per monomer in the absence of substrate. May bind a second metal ion after substrate binding.</text>
</comment>
<keyword evidence="8 14" id="KW-0963">Cytoplasm</keyword>
<keyword evidence="12 14" id="KW-0378">Hydrolase</keyword>
<dbReference type="GO" id="GO:0032299">
    <property type="term" value="C:ribonuclease H2 complex"/>
    <property type="evidence" value="ECO:0007669"/>
    <property type="project" value="TreeGrafter"/>
</dbReference>
<accession>A0A849KZH7</accession>
<dbReference type="PROSITE" id="PS51975">
    <property type="entry name" value="RNASE_H_2"/>
    <property type="match status" value="1"/>
</dbReference>
<dbReference type="EC" id="3.1.26.4" evidence="6 14"/>
<dbReference type="PANTHER" id="PTHR10954:SF18">
    <property type="entry name" value="RIBONUCLEASE HII"/>
    <property type="match status" value="1"/>
</dbReference>
<dbReference type="HAMAP" id="MF_00052_B">
    <property type="entry name" value="RNase_HII_B"/>
    <property type="match status" value="1"/>
</dbReference>
<evidence type="ECO:0000256" key="1">
    <source>
        <dbReference type="ARBA" id="ARBA00000077"/>
    </source>
</evidence>
<comment type="function">
    <text evidence="3 14 16">Endonuclease that specifically degrades the RNA of RNA-DNA hybrids.</text>
</comment>
<dbReference type="SUPFAM" id="SSF53098">
    <property type="entry name" value="Ribonuclease H-like"/>
    <property type="match status" value="1"/>
</dbReference>
<evidence type="ECO:0000256" key="11">
    <source>
        <dbReference type="ARBA" id="ARBA00022759"/>
    </source>
</evidence>
<feature type="domain" description="RNase H type-2" evidence="17">
    <location>
        <begin position="37"/>
        <end position="225"/>
    </location>
</feature>
<evidence type="ECO:0000256" key="14">
    <source>
        <dbReference type="HAMAP-Rule" id="MF_00052"/>
    </source>
</evidence>